<evidence type="ECO:0000313" key="11">
    <source>
        <dbReference type="EMBL" id="KAK8759251.1"/>
    </source>
</evidence>
<feature type="compositionally biased region" description="Basic and acidic residues" evidence="8">
    <location>
        <begin position="1052"/>
        <end position="1076"/>
    </location>
</feature>
<feature type="compositionally biased region" description="Basic residues" evidence="8">
    <location>
        <begin position="1317"/>
        <end position="1331"/>
    </location>
</feature>
<feature type="region of interest" description="Disordered" evidence="8">
    <location>
        <begin position="816"/>
        <end position="923"/>
    </location>
</feature>
<dbReference type="GO" id="GO:0016485">
    <property type="term" value="P:protein processing"/>
    <property type="evidence" value="ECO:0007669"/>
    <property type="project" value="TreeGrafter"/>
</dbReference>
<feature type="domain" description="Peptidase M13 N-terminal" evidence="10">
    <location>
        <begin position="1454"/>
        <end position="1774"/>
    </location>
</feature>
<dbReference type="EMBL" id="JARKHS020033261">
    <property type="protein sequence ID" value="KAK8759251.1"/>
    <property type="molecule type" value="Genomic_DNA"/>
</dbReference>
<dbReference type="InterPro" id="IPR042089">
    <property type="entry name" value="Peptidase_M13_dom_2"/>
</dbReference>
<dbReference type="PROSITE" id="PS51885">
    <property type="entry name" value="NEPRILYSIN"/>
    <property type="match status" value="1"/>
</dbReference>
<organism evidence="11 12">
    <name type="scientific">Amblyomma americanum</name>
    <name type="common">Lone star tick</name>
    <dbReference type="NCBI Taxonomy" id="6943"/>
    <lineage>
        <taxon>Eukaryota</taxon>
        <taxon>Metazoa</taxon>
        <taxon>Ecdysozoa</taxon>
        <taxon>Arthropoda</taxon>
        <taxon>Chelicerata</taxon>
        <taxon>Arachnida</taxon>
        <taxon>Acari</taxon>
        <taxon>Parasitiformes</taxon>
        <taxon>Ixodida</taxon>
        <taxon>Ixodoidea</taxon>
        <taxon>Ixodidae</taxon>
        <taxon>Amblyomminae</taxon>
        <taxon>Amblyomma</taxon>
    </lineage>
</organism>
<feature type="region of interest" description="Disordered" evidence="8">
    <location>
        <begin position="358"/>
        <end position="463"/>
    </location>
</feature>
<feature type="compositionally biased region" description="Basic and acidic residues" evidence="8">
    <location>
        <begin position="886"/>
        <end position="899"/>
    </location>
</feature>
<feature type="compositionally biased region" description="Basic and acidic residues" evidence="8">
    <location>
        <begin position="580"/>
        <end position="611"/>
    </location>
</feature>
<feature type="compositionally biased region" description="Basic residues" evidence="8">
    <location>
        <begin position="1139"/>
        <end position="1170"/>
    </location>
</feature>
<feature type="compositionally biased region" description="Basic residues" evidence="8">
    <location>
        <begin position="732"/>
        <end position="748"/>
    </location>
</feature>
<dbReference type="Gene3D" id="1.10.1380.10">
    <property type="entry name" value="Neutral endopeptidase , domain2"/>
    <property type="match status" value="1"/>
</dbReference>
<feature type="compositionally biased region" description="Basic and acidic residues" evidence="8">
    <location>
        <begin position="618"/>
        <end position="644"/>
    </location>
</feature>
<dbReference type="Proteomes" id="UP001321473">
    <property type="component" value="Unassembled WGS sequence"/>
</dbReference>
<feature type="domain" description="Peptidase M13 C-terminal" evidence="9">
    <location>
        <begin position="2023"/>
        <end position="2093"/>
    </location>
</feature>
<evidence type="ECO:0000256" key="5">
    <source>
        <dbReference type="ARBA" id="ARBA00022801"/>
    </source>
</evidence>
<feature type="compositionally biased region" description="Low complexity" evidence="8">
    <location>
        <begin position="749"/>
        <end position="758"/>
    </location>
</feature>
<feature type="compositionally biased region" description="Basic residues" evidence="8">
    <location>
        <begin position="1197"/>
        <end position="1211"/>
    </location>
</feature>
<feature type="compositionally biased region" description="Polar residues" evidence="8">
    <location>
        <begin position="905"/>
        <end position="915"/>
    </location>
</feature>
<feature type="compositionally biased region" description="Polar residues" evidence="8">
    <location>
        <begin position="289"/>
        <end position="304"/>
    </location>
</feature>
<evidence type="ECO:0000256" key="6">
    <source>
        <dbReference type="ARBA" id="ARBA00022833"/>
    </source>
</evidence>
<feature type="compositionally biased region" description="Basic and acidic residues" evidence="8">
    <location>
        <begin position="834"/>
        <end position="849"/>
    </location>
</feature>
<dbReference type="InterPro" id="IPR008753">
    <property type="entry name" value="Peptidase_M13_N"/>
</dbReference>
<gene>
    <name evidence="11" type="ORF">V5799_003118</name>
</gene>
<keyword evidence="7" id="KW-0482">Metalloprotease</keyword>
<feature type="compositionally biased region" description="Basic residues" evidence="8">
    <location>
        <begin position="1001"/>
        <end position="1039"/>
    </location>
</feature>
<feature type="compositionally biased region" description="Low complexity" evidence="8">
    <location>
        <begin position="56"/>
        <end position="65"/>
    </location>
</feature>
<evidence type="ECO:0000259" key="9">
    <source>
        <dbReference type="Pfam" id="PF01431"/>
    </source>
</evidence>
<feature type="compositionally biased region" description="Low complexity" evidence="8">
    <location>
        <begin position="1302"/>
        <end position="1311"/>
    </location>
</feature>
<keyword evidence="6" id="KW-0862">Zinc</keyword>
<reference evidence="11 12" key="1">
    <citation type="journal article" date="2023" name="Arcadia Sci">
        <title>De novo assembly of a long-read Amblyomma americanum tick genome.</title>
        <authorList>
            <person name="Chou S."/>
            <person name="Poskanzer K.E."/>
            <person name="Rollins M."/>
            <person name="Thuy-Boun P.S."/>
        </authorList>
    </citation>
    <scope>NUCLEOTIDE SEQUENCE [LARGE SCALE GENOMIC DNA]</scope>
    <source>
        <strain evidence="11">F_SG_1</strain>
        <tissue evidence="11">Salivary glands</tissue>
    </source>
</reference>
<feature type="region of interest" description="Disordered" evidence="8">
    <location>
        <begin position="136"/>
        <end position="182"/>
    </location>
</feature>
<feature type="compositionally biased region" description="Polar residues" evidence="8">
    <location>
        <begin position="99"/>
        <end position="111"/>
    </location>
</feature>
<keyword evidence="12" id="KW-1185">Reference proteome</keyword>
<protein>
    <recommendedName>
        <fullName evidence="13">M13 family peptidase</fullName>
    </recommendedName>
</protein>
<dbReference type="GO" id="GO:0046872">
    <property type="term" value="F:metal ion binding"/>
    <property type="evidence" value="ECO:0007669"/>
    <property type="project" value="UniProtKB-KW"/>
</dbReference>
<feature type="compositionally biased region" description="Low complexity" evidence="8">
    <location>
        <begin position="1215"/>
        <end position="1225"/>
    </location>
</feature>
<dbReference type="InterPro" id="IPR000718">
    <property type="entry name" value="Peptidase_M13"/>
</dbReference>
<feature type="compositionally biased region" description="Basic and acidic residues" evidence="8">
    <location>
        <begin position="759"/>
        <end position="768"/>
    </location>
</feature>
<feature type="region of interest" description="Disordered" evidence="8">
    <location>
        <begin position="1391"/>
        <end position="1418"/>
    </location>
</feature>
<evidence type="ECO:0000256" key="4">
    <source>
        <dbReference type="ARBA" id="ARBA00022723"/>
    </source>
</evidence>
<dbReference type="Pfam" id="PF05649">
    <property type="entry name" value="Peptidase_M13_N"/>
    <property type="match status" value="1"/>
</dbReference>
<dbReference type="InterPro" id="IPR018497">
    <property type="entry name" value="Peptidase_M13_C"/>
</dbReference>
<evidence type="ECO:0000256" key="3">
    <source>
        <dbReference type="ARBA" id="ARBA00022670"/>
    </source>
</evidence>
<dbReference type="Gene3D" id="3.40.390.10">
    <property type="entry name" value="Collagenase (Catalytic Domain)"/>
    <property type="match status" value="2"/>
</dbReference>
<feature type="compositionally biased region" description="Low complexity" evidence="8">
    <location>
        <begin position="568"/>
        <end position="578"/>
    </location>
</feature>
<evidence type="ECO:0000256" key="7">
    <source>
        <dbReference type="ARBA" id="ARBA00023049"/>
    </source>
</evidence>
<sequence length="2101" mass="233725">MTATRLGTLGDAGSVQRAFADAEQPSSQQLCRGEPSGSLPLKIKPSESELTEETETANSTEQQTQPSEASESAKEENIDLNLDERRQPDPCSRGKRKSNSATGDDSLSRWPSSVDDKNSALVASESEAMRKVLRCFISPEKSQLPRAGEGAESFSGNQNDTELPKFGVTTPHRYEPRCSGATSKLKTRSLSDFTGTSPFLVDLSSDQDVSEFMVEQPEGKKRRDSVKAICRAPISTRPGQDNGTVDAAVEKSVESKFPIGAGTLKTAKSPTEHTFAGESLDSQQRTKDSAPSSVSETSAISLTSAPVPVRAQEKREEHVVNGSSNTQYEEFKYNGVDAEAHLVPEIIIEKKLPKSRFATPVMPEEDMQATKRPQTTNRDEPFSTGNRGVPIFNESNSRRSSRQEEPKTPGTTAIDTQGVRARIIKENTANTTQAEEPRPTPVGRKWGPEPPTSIPKTSRDPPHVDIFRKISFEDSVGNTAMVFADDKKSLFRHLDHTTRDTEVQQKSQIQTGSLKPATEYDVGAAIKRAASANKASQTTGGESVARHTMRIAHKASQTSVSLLDETTESTISGSSSVEVVEEKHCKERASRERLKEESSRRALSKKREDRKKQKKQRKAEGKDKKSRREDKGSRESKSPTKEPGRSAQPKGSKASRSERKGKQKKKEKYSDESLISKPPRKEKDHSAKSPPLKTSKRSKGQKREDKYDKYRSLSPSPVERKLLPTKTSPRKEFKRKSRSKKRKAKKKIGSSQRSSSDLSLKRKPESSKSRKRNRSKRRSRKHDDRTSDDGTVLSLGKGGGELCDFRFGVSYKPAIRSSLGVQKKAKDGGATTEKLTEPGEFAAKEKEIAPKTTVIDGTGEVQDRKATPQLAPRSVAQQPHATAVAHGERPEPRTADEKSLLPTKQLLSRNKLSGQDDSGADSASIAFRDGATSSSLFQWSTASFANIWRAQRQFKWSTLRAAIGTALAETFSSSTTKTPAEAGDEKARLLRDAPESEDGKHRRSKQPRKKRSGGREKKAKHRKKSKSKEKRRRGAKKSKAQSEPSATLAPLIEHKAGPPEQRQEREPDNRHERQKDAAGSPGEVSKPQDAKLGAVLAVSDGPQSLPRIATGSPSAASPQATAASSSPTAETSKSGTKSRSSRQKRDRRSGKNKSKKIDRKTKEKHSKKTGKKIEGGDAAHSPGSVVSEEARKEERGRHKRGDRHKKKRRQTKPTSSSPESVVPEEPAQKERGRKKRGDRHRKKRRHRKPTSSSSPSQDKRRERYKKASSVGSAAKLNKSQSERVASSKSSTKKTKSSKARSSKTSESQSSSPEQKHRERRRHDKQHKSHKDSHRDRSKSPKISVIVDSSTSPSPAVYCCLSLSGVIATLLLIIFALVLFYQNITTYTVLPPETPPNISLSPPAPVETTSSVASTDEHSTHTLATPSEVYYCEAEFCAREGAYLNSLLSGATTAPCVNFYEHVCNGWSKRHPDDPSSIWTLVSRDTLLQEEMIDHVVQLLKMRQHKEVKAVANLYAACAESPSSDHVAEELNMMFARWTIGQWPTPRSRTSSLDDVWVFAAELSRDLDLSTLLEVKTGVNPHKLEEAILELYQPQFLFIQSDQQASQVMALFRSAIQDSVVAVGDIDGDVSNDLVDRLMKVLEVFVSVPWRPIVLSHSAETAYKSIVPVGDLKAGVQRFLREFVRDVGYLEKGSVVVHCPQYLDMELELALNQLSPHDVLDYMGFLVLVRVAPYFGSNLRSLRTLFSLSIVGRTLKDAEGRSLSCAWLLERTLPDCFAKASQLHRQSVGQDLPEREWLSRLESAFGRHARDVMWISNFSSLIIRYRLKRQAVTQLGPRGQTICDDLNREAPSGSLLSYLKAASLQKQDKLRGIFRASNDVLKRVSASDLDTMANYMAAQDVVHVPALLFGESVPGNGSLFAFHLPRLAVRYYRGLVRLLFENIYEHDAPLSMGDEDQHRLIAVRSCFKRDAVQSPQSLRGRESPVPESPLIDALLDQTTALLLAARVFEELLDVRRIWNLDLRFRSLPQLSFRQLFYVYYALDNCEKTDQVYRRHRGYRLPPEYRVNLVLRHDPRFASAFGCRETDAMMLSKNNLCRVFRSE</sequence>
<feature type="region of interest" description="Disordered" evidence="8">
    <location>
        <begin position="967"/>
        <end position="1352"/>
    </location>
</feature>
<keyword evidence="3" id="KW-0645">Protease</keyword>
<dbReference type="Pfam" id="PF01431">
    <property type="entry name" value="Peptidase_M13"/>
    <property type="match status" value="1"/>
</dbReference>
<feature type="compositionally biased region" description="Basic and acidic residues" evidence="8">
    <location>
        <begin position="701"/>
        <end position="711"/>
    </location>
</feature>
<feature type="region of interest" description="Disordered" evidence="8">
    <location>
        <begin position="20"/>
        <end position="121"/>
    </location>
</feature>
<evidence type="ECO:0000313" key="12">
    <source>
        <dbReference type="Proteomes" id="UP001321473"/>
    </source>
</evidence>
<keyword evidence="5" id="KW-0378">Hydrolase</keyword>
<dbReference type="PANTHER" id="PTHR11733">
    <property type="entry name" value="ZINC METALLOPROTEASE FAMILY M13 NEPRILYSIN-RELATED"/>
    <property type="match status" value="1"/>
</dbReference>
<evidence type="ECO:0000259" key="10">
    <source>
        <dbReference type="Pfam" id="PF05649"/>
    </source>
</evidence>
<evidence type="ECO:0000256" key="1">
    <source>
        <dbReference type="ARBA" id="ARBA00001947"/>
    </source>
</evidence>
<accession>A0AAQ4D9W1</accession>
<dbReference type="PANTHER" id="PTHR11733:SF241">
    <property type="entry name" value="GH26575P-RELATED"/>
    <property type="match status" value="1"/>
</dbReference>
<dbReference type="InterPro" id="IPR024079">
    <property type="entry name" value="MetalloPept_cat_dom_sf"/>
</dbReference>
<dbReference type="GO" id="GO:0004222">
    <property type="term" value="F:metalloendopeptidase activity"/>
    <property type="evidence" value="ECO:0007669"/>
    <property type="project" value="InterPro"/>
</dbReference>
<dbReference type="GO" id="GO:0005886">
    <property type="term" value="C:plasma membrane"/>
    <property type="evidence" value="ECO:0007669"/>
    <property type="project" value="TreeGrafter"/>
</dbReference>
<feature type="compositionally biased region" description="Low complexity" evidence="8">
    <location>
        <begin position="1109"/>
        <end position="1138"/>
    </location>
</feature>
<feature type="region of interest" description="Disordered" evidence="8">
    <location>
        <begin position="261"/>
        <end position="324"/>
    </location>
</feature>
<proteinExistence type="inferred from homology"/>
<feature type="compositionally biased region" description="Basic residues" evidence="8">
    <location>
        <begin position="769"/>
        <end position="780"/>
    </location>
</feature>
<keyword evidence="4" id="KW-0479">Metal-binding</keyword>
<comment type="cofactor">
    <cofactor evidence="1">
        <name>Zn(2+)</name>
        <dbReference type="ChEBI" id="CHEBI:29105"/>
    </cofactor>
</comment>
<evidence type="ECO:0008006" key="13">
    <source>
        <dbReference type="Google" id="ProtNLM"/>
    </source>
</evidence>
<comment type="caution">
    <text evidence="11">The sequence shown here is derived from an EMBL/GenBank/DDBJ whole genome shotgun (WGS) entry which is preliminary data.</text>
</comment>
<feature type="compositionally biased region" description="Basic and acidic residues" evidence="8">
    <location>
        <begin position="983"/>
        <end position="1000"/>
    </location>
</feature>
<name>A0AAQ4D9W1_AMBAM</name>
<feature type="compositionally biased region" description="Basic residues" evidence="8">
    <location>
        <begin position="1290"/>
        <end position="1301"/>
    </location>
</feature>
<feature type="region of interest" description="Disordered" evidence="8">
    <location>
        <begin position="555"/>
        <end position="801"/>
    </location>
</feature>
<feature type="compositionally biased region" description="Basic and acidic residues" evidence="8">
    <location>
        <begin position="71"/>
        <end position="88"/>
    </location>
</feature>
<evidence type="ECO:0000256" key="2">
    <source>
        <dbReference type="ARBA" id="ARBA00007357"/>
    </source>
</evidence>
<evidence type="ECO:0000256" key="8">
    <source>
        <dbReference type="SAM" id="MobiDB-lite"/>
    </source>
</evidence>
<comment type="similarity">
    <text evidence="2">Belongs to the peptidase M13 family.</text>
</comment>
<feature type="compositionally biased region" description="Basic residues" evidence="8">
    <location>
        <begin position="1231"/>
        <end position="1249"/>
    </location>
</feature>
<dbReference type="SUPFAM" id="SSF55486">
    <property type="entry name" value="Metalloproteases ('zincins'), catalytic domain"/>
    <property type="match status" value="2"/>
</dbReference>